<dbReference type="Proteomes" id="UP000315724">
    <property type="component" value="Chromosome"/>
</dbReference>
<keyword evidence="3" id="KW-1185">Reference proteome</keyword>
<proteinExistence type="predicted"/>
<protein>
    <recommendedName>
        <fullName evidence="1">MoxR-vWA-beta-propeller ternary system domain-containing protein</fullName>
    </recommendedName>
</protein>
<dbReference type="RefSeq" id="WP_145197243.1">
    <property type="nucleotide sequence ID" value="NZ_CP036267.1"/>
</dbReference>
<name>A0A517QKJ1_9PLAN</name>
<sequence length="244" mass="26749">MKSLWAARISKNCETALGRLRLIPGIEVLESESSWWLRGSTLTDELQLKLRTLPDGELFRVLEDGQLIPIDLRVPHGVLPDGDWRPIREVISPSLPVTLFAGKVAEQAQLKLLSSYDEQAANVLLVPFQALYQWGQTAPLIRLTPLRFATRLDGTTIVCGTPLPSIRGQFFVERDGIAIVAGRACSPALSTTMLAGRWGLEAGDLCLWDDEGQQLIPSGQFIACGRSALQSTCDALRRGVDVSE</sequence>
<dbReference type="AlphaFoldDB" id="A0A517QKJ1"/>
<dbReference type="KEGG" id="tpol:Mal48_13980"/>
<reference evidence="2 3" key="1">
    <citation type="submission" date="2019-02" db="EMBL/GenBank/DDBJ databases">
        <title>Deep-cultivation of Planctomycetes and their phenomic and genomic characterization uncovers novel biology.</title>
        <authorList>
            <person name="Wiegand S."/>
            <person name="Jogler M."/>
            <person name="Boedeker C."/>
            <person name="Pinto D."/>
            <person name="Vollmers J."/>
            <person name="Rivas-Marin E."/>
            <person name="Kohn T."/>
            <person name="Peeters S.H."/>
            <person name="Heuer A."/>
            <person name="Rast P."/>
            <person name="Oberbeckmann S."/>
            <person name="Bunk B."/>
            <person name="Jeske O."/>
            <person name="Meyerdierks A."/>
            <person name="Storesund J.E."/>
            <person name="Kallscheuer N."/>
            <person name="Luecker S."/>
            <person name="Lage O.M."/>
            <person name="Pohl T."/>
            <person name="Merkel B.J."/>
            <person name="Hornburger P."/>
            <person name="Mueller R.-W."/>
            <person name="Bruemmer F."/>
            <person name="Labrenz M."/>
            <person name="Spormann A.M."/>
            <person name="Op den Camp H."/>
            <person name="Overmann J."/>
            <person name="Amann R."/>
            <person name="Jetten M.S.M."/>
            <person name="Mascher T."/>
            <person name="Medema M.H."/>
            <person name="Devos D.P."/>
            <person name="Kaster A.-K."/>
            <person name="Ovreas L."/>
            <person name="Rohde M."/>
            <person name="Galperin M.Y."/>
            <person name="Jogler C."/>
        </authorList>
    </citation>
    <scope>NUCLEOTIDE SEQUENCE [LARGE SCALE GENOMIC DNA]</scope>
    <source>
        <strain evidence="2 3">Mal48</strain>
    </source>
</reference>
<dbReference type="Pfam" id="PF19918">
    <property type="entry name" value="bpX2"/>
    <property type="match status" value="1"/>
</dbReference>
<evidence type="ECO:0000259" key="1">
    <source>
        <dbReference type="Pfam" id="PF19918"/>
    </source>
</evidence>
<evidence type="ECO:0000313" key="3">
    <source>
        <dbReference type="Proteomes" id="UP000315724"/>
    </source>
</evidence>
<dbReference type="OrthoDB" id="290678at2"/>
<gene>
    <name evidence="2" type="ORF">Mal48_13980</name>
</gene>
<organism evidence="2 3">
    <name type="scientific">Thalassoglobus polymorphus</name>
    <dbReference type="NCBI Taxonomy" id="2527994"/>
    <lineage>
        <taxon>Bacteria</taxon>
        <taxon>Pseudomonadati</taxon>
        <taxon>Planctomycetota</taxon>
        <taxon>Planctomycetia</taxon>
        <taxon>Planctomycetales</taxon>
        <taxon>Planctomycetaceae</taxon>
        <taxon>Thalassoglobus</taxon>
    </lineage>
</organism>
<dbReference type="InterPro" id="IPR045552">
    <property type="entry name" value="bpX2"/>
</dbReference>
<dbReference type="EMBL" id="CP036267">
    <property type="protein sequence ID" value="QDT32156.1"/>
    <property type="molecule type" value="Genomic_DNA"/>
</dbReference>
<feature type="domain" description="MoxR-vWA-beta-propeller ternary system" evidence="1">
    <location>
        <begin position="8"/>
        <end position="228"/>
    </location>
</feature>
<accession>A0A517QKJ1</accession>
<evidence type="ECO:0000313" key="2">
    <source>
        <dbReference type="EMBL" id="QDT32156.1"/>
    </source>
</evidence>